<evidence type="ECO:0000259" key="5">
    <source>
        <dbReference type="Pfam" id="PF00327"/>
    </source>
</evidence>
<feature type="domain" description="Large ribosomal subunit protein uL30-like ferredoxin-like fold" evidence="5">
    <location>
        <begin position="8"/>
        <end position="58"/>
    </location>
</feature>
<dbReference type="GO" id="GO:0000463">
    <property type="term" value="P:maturation of LSU-rRNA from tricistronic rRNA transcript (SSU-rRNA, 5.8S rRNA, LSU-rRNA)"/>
    <property type="evidence" value="ECO:0007669"/>
    <property type="project" value="TreeGrafter"/>
</dbReference>
<dbReference type="PROSITE" id="PS00634">
    <property type="entry name" value="RIBOSOMAL_L30"/>
    <property type="match status" value="1"/>
</dbReference>
<keyword evidence="3 4" id="KW-0687">Ribonucleoprotein</keyword>
<evidence type="ECO:0000313" key="6">
    <source>
        <dbReference type="EMBL" id="PSN86769.1"/>
    </source>
</evidence>
<sequence length="160" mass="18207">MLKVPKLLAIIRIKGTVKVPQEIAETLERLNLKKRNSMVIYYDDPSIIGMIKKAERYVAWGEVNDLEILVQTLKKRGRIVGNHKITQEALQKLGVNSIEELAQLIMNGELNQLIKKGLLRIFRLTPPSGGFKGDHKKKRAEGGVWGYYGESIKDLIKRMI</sequence>
<reference evidence="6 7" key="1">
    <citation type="submission" date="2017-04" db="EMBL/GenBank/DDBJ databases">
        <title>Novel microbial lineages endemic to geothermal iron-oxide mats fill important gaps in the evolutionary history of Archaea.</title>
        <authorList>
            <person name="Jay Z.J."/>
            <person name="Beam J.P."/>
            <person name="Dlakic M."/>
            <person name="Rusch D.B."/>
            <person name="Kozubal M.A."/>
            <person name="Inskeep W.P."/>
        </authorList>
    </citation>
    <scope>NUCLEOTIDE SEQUENCE [LARGE SCALE GENOMIC DNA]</scope>
    <source>
        <strain evidence="6">BE_D</strain>
    </source>
</reference>
<dbReference type="GO" id="GO:0022625">
    <property type="term" value="C:cytosolic large ribosomal subunit"/>
    <property type="evidence" value="ECO:0007669"/>
    <property type="project" value="TreeGrafter"/>
</dbReference>
<evidence type="ECO:0000256" key="2">
    <source>
        <dbReference type="ARBA" id="ARBA00022980"/>
    </source>
</evidence>
<comment type="subunit">
    <text evidence="4">Part of the 50S ribosomal subunit.</text>
</comment>
<evidence type="ECO:0000256" key="3">
    <source>
        <dbReference type="ARBA" id="ARBA00023274"/>
    </source>
</evidence>
<dbReference type="Gene3D" id="3.30.1390.20">
    <property type="entry name" value="Ribosomal protein L30, ferredoxin-like fold domain"/>
    <property type="match status" value="1"/>
</dbReference>
<gene>
    <name evidence="4" type="primary">rpl30</name>
    <name evidence="6" type="ORF">B9Q02_00980</name>
</gene>
<dbReference type="InterPro" id="IPR005997">
    <property type="entry name" value="Ribosomal_uL30_arc"/>
</dbReference>
<evidence type="ECO:0000313" key="7">
    <source>
        <dbReference type="Proteomes" id="UP000240569"/>
    </source>
</evidence>
<evidence type="ECO:0000256" key="1">
    <source>
        <dbReference type="ARBA" id="ARBA00007594"/>
    </source>
</evidence>
<dbReference type="CDD" id="cd01657">
    <property type="entry name" value="Ribosomal_L7_archeal_euk"/>
    <property type="match status" value="1"/>
</dbReference>
<organism evidence="6 7">
    <name type="scientific">Candidatus Marsarchaeota G1 archaeon BE_D</name>
    <dbReference type="NCBI Taxonomy" id="1978156"/>
    <lineage>
        <taxon>Archaea</taxon>
        <taxon>Candidatus Marsarchaeota</taxon>
        <taxon>Candidatus Marsarchaeota group 1</taxon>
    </lineage>
</organism>
<dbReference type="AlphaFoldDB" id="A0A2R6AK68"/>
<dbReference type="GO" id="GO:0006412">
    <property type="term" value="P:translation"/>
    <property type="evidence" value="ECO:0007669"/>
    <property type="project" value="UniProtKB-UniRule"/>
</dbReference>
<accession>A0A2R6AK68</accession>
<dbReference type="InterPro" id="IPR039699">
    <property type="entry name" value="Ribosomal_uL30"/>
</dbReference>
<dbReference type="EMBL" id="NEXD01000002">
    <property type="protein sequence ID" value="PSN86769.1"/>
    <property type="molecule type" value="Genomic_DNA"/>
</dbReference>
<protein>
    <recommendedName>
        <fullName evidence="4">Large ribosomal subunit protein uL30</fullName>
    </recommendedName>
</protein>
<dbReference type="Pfam" id="PF00327">
    <property type="entry name" value="Ribosomal_L30"/>
    <property type="match status" value="1"/>
</dbReference>
<comment type="caution">
    <text evidence="6">The sequence shown here is derived from an EMBL/GenBank/DDBJ whole genome shotgun (WGS) entry which is preliminary data.</text>
</comment>
<dbReference type="PANTHER" id="PTHR11524">
    <property type="entry name" value="60S RIBOSOMAL PROTEIN L7"/>
    <property type="match status" value="1"/>
</dbReference>
<dbReference type="Gene3D" id="1.10.15.30">
    <property type="match status" value="1"/>
</dbReference>
<dbReference type="PANTHER" id="PTHR11524:SF16">
    <property type="entry name" value="LARGE RIBOSOMAL SUBUNIT PROTEIN UL30"/>
    <property type="match status" value="1"/>
</dbReference>
<dbReference type="Proteomes" id="UP000240569">
    <property type="component" value="Unassembled WGS sequence"/>
</dbReference>
<keyword evidence="2 4" id="KW-0689">Ribosomal protein</keyword>
<dbReference type="InterPro" id="IPR018038">
    <property type="entry name" value="Ribosomal_uL30_CS"/>
</dbReference>
<dbReference type="GO" id="GO:0003735">
    <property type="term" value="F:structural constituent of ribosome"/>
    <property type="evidence" value="ECO:0007669"/>
    <property type="project" value="InterPro"/>
</dbReference>
<name>A0A2R6AK68_9ARCH</name>
<dbReference type="GO" id="GO:0003723">
    <property type="term" value="F:RNA binding"/>
    <property type="evidence" value="ECO:0007669"/>
    <property type="project" value="TreeGrafter"/>
</dbReference>
<dbReference type="SUPFAM" id="SSF55129">
    <property type="entry name" value="Ribosomal protein L30p/L7e"/>
    <property type="match status" value="1"/>
</dbReference>
<dbReference type="InterPro" id="IPR035808">
    <property type="entry name" value="Ribosomal_uL30_euk_arc"/>
</dbReference>
<evidence type="ECO:0000256" key="4">
    <source>
        <dbReference type="HAMAP-Rule" id="MF_01371"/>
    </source>
</evidence>
<dbReference type="HAMAP" id="MF_01371_A">
    <property type="entry name" value="Ribosomal_uL30_A"/>
    <property type="match status" value="1"/>
</dbReference>
<dbReference type="InterPro" id="IPR016082">
    <property type="entry name" value="Ribosomal_uL30_ferredoxin-like"/>
</dbReference>
<dbReference type="InterPro" id="IPR036919">
    <property type="entry name" value="Ribo_uL30_ferredoxin-like_sf"/>
</dbReference>
<dbReference type="NCBIfam" id="NF004711">
    <property type="entry name" value="PRK06049.1"/>
    <property type="match status" value="1"/>
</dbReference>
<comment type="similarity">
    <text evidence="1 4">Belongs to the universal ribosomal protein uL30 family.</text>
</comment>
<proteinExistence type="inferred from homology"/>